<comment type="caution">
    <text evidence="3">The sequence shown here is derived from an EMBL/GenBank/DDBJ whole genome shotgun (WGS) entry which is preliminary data.</text>
</comment>
<dbReference type="Proteomes" id="UP000481288">
    <property type="component" value="Unassembled WGS sequence"/>
</dbReference>
<keyword evidence="2" id="KW-1133">Transmembrane helix</keyword>
<keyword evidence="2" id="KW-0472">Membrane</keyword>
<feature type="region of interest" description="Disordered" evidence="1">
    <location>
        <begin position="148"/>
        <end position="181"/>
    </location>
</feature>
<feature type="compositionally biased region" description="Basic and acidic residues" evidence="1">
    <location>
        <begin position="154"/>
        <end position="181"/>
    </location>
</feature>
<evidence type="ECO:0000313" key="4">
    <source>
        <dbReference type="Proteomes" id="UP000481288"/>
    </source>
</evidence>
<keyword evidence="4" id="KW-1185">Reference proteome</keyword>
<keyword evidence="2" id="KW-0812">Transmembrane</keyword>
<evidence type="ECO:0000256" key="1">
    <source>
        <dbReference type="SAM" id="MobiDB-lite"/>
    </source>
</evidence>
<dbReference type="AlphaFoldDB" id="A0A7D8USD6"/>
<gene>
    <name evidence="3" type="ORF">LCER1_G003369</name>
</gene>
<name>A0A7D8USD6_9HELO</name>
<evidence type="ECO:0000313" key="3">
    <source>
        <dbReference type="EMBL" id="TVY54308.1"/>
    </source>
</evidence>
<feature type="region of interest" description="Disordered" evidence="1">
    <location>
        <begin position="90"/>
        <end position="109"/>
    </location>
</feature>
<dbReference type="OrthoDB" id="5367275at2759"/>
<accession>A0A7D8USD6</accession>
<dbReference type="EMBL" id="QGMG01000355">
    <property type="protein sequence ID" value="TVY54308.1"/>
    <property type="molecule type" value="Genomic_DNA"/>
</dbReference>
<feature type="transmembrane region" description="Helical" evidence="2">
    <location>
        <begin position="12"/>
        <end position="32"/>
    </location>
</feature>
<evidence type="ECO:0000256" key="2">
    <source>
        <dbReference type="SAM" id="Phobius"/>
    </source>
</evidence>
<proteinExistence type="predicted"/>
<reference evidence="3 4" key="1">
    <citation type="submission" date="2018-05" db="EMBL/GenBank/DDBJ databases">
        <title>Whole genome sequencing for identification of molecular markers to develop diagnostic detection tools for the regulated plant pathogen Lachnellula willkommii.</title>
        <authorList>
            <person name="Giroux E."/>
            <person name="Bilodeau G."/>
        </authorList>
    </citation>
    <scope>NUCLEOTIDE SEQUENCE [LARGE SCALE GENOMIC DNA]</scope>
    <source>
        <strain evidence="3 4">CBS 625.97</strain>
    </source>
</reference>
<organism evidence="3 4">
    <name type="scientific">Lachnellula cervina</name>
    <dbReference type="NCBI Taxonomy" id="1316786"/>
    <lineage>
        <taxon>Eukaryota</taxon>
        <taxon>Fungi</taxon>
        <taxon>Dikarya</taxon>
        <taxon>Ascomycota</taxon>
        <taxon>Pezizomycotina</taxon>
        <taxon>Leotiomycetes</taxon>
        <taxon>Helotiales</taxon>
        <taxon>Lachnaceae</taxon>
        <taxon>Lachnellula</taxon>
    </lineage>
</organism>
<sequence>MVLLTSSQVSVAISSCIILFFTTALFLSGYVLQQQTVRDIRAAIKPQIVPTAPELKLFLPEKFRDQEGSNGGQGMGTVNVETVGKEAYGADDSKKVDDGGAVATSEGRDDGVEVQVEERSMIGATRWQKEAARKKKERMIAETEKMQIPMGGGEEVRDGEEHGSKEQLGPKEKPLSRAERRKKIKEEILLAGEGEGFKGYKRRMW</sequence>
<protein>
    <submittedName>
        <fullName evidence="3">Uncharacterized protein</fullName>
    </submittedName>
</protein>